<dbReference type="Pfam" id="PF25534">
    <property type="entry name" value="DUF7918"/>
    <property type="match status" value="1"/>
</dbReference>
<reference evidence="2" key="1">
    <citation type="submission" date="2023-01" db="EMBL/GenBank/DDBJ databases">
        <title>The chitinases involved in constricting ring structure development in the nematode-trapping fungus Drechslerella dactyloides.</title>
        <authorList>
            <person name="Wang R."/>
            <person name="Zhang L."/>
            <person name="Tang P."/>
            <person name="Li S."/>
            <person name="Liang L."/>
        </authorList>
    </citation>
    <scope>NUCLEOTIDE SEQUENCE</scope>
    <source>
        <strain evidence="2">YMF1.00031</strain>
    </source>
</reference>
<comment type="caution">
    <text evidence="2">The sequence shown here is derived from an EMBL/GenBank/DDBJ whole genome shotgun (WGS) entry which is preliminary data.</text>
</comment>
<gene>
    <name evidence="2" type="ORF">Dda_8826</name>
</gene>
<protein>
    <recommendedName>
        <fullName evidence="1">DUF7918 domain-containing protein</fullName>
    </recommendedName>
</protein>
<dbReference type="InterPro" id="IPR057678">
    <property type="entry name" value="DUF7918"/>
</dbReference>
<evidence type="ECO:0000259" key="1">
    <source>
        <dbReference type="Pfam" id="PF25534"/>
    </source>
</evidence>
<dbReference type="PANTHER" id="PTHR36223:SF1">
    <property type="entry name" value="TRANSCRIPTION ELONGATION FACTOR EAF N-TERMINAL DOMAIN-CONTAINING PROTEIN"/>
    <property type="match status" value="1"/>
</dbReference>
<accession>A0AAD6NH25</accession>
<dbReference type="Proteomes" id="UP001221413">
    <property type="component" value="Unassembled WGS sequence"/>
</dbReference>
<organism evidence="2 3">
    <name type="scientific">Drechslerella dactyloides</name>
    <name type="common">Nematode-trapping fungus</name>
    <name type="synonym">Arthrobotrys dactyloides</name>
    <dbReference type="NCBI Taxonomy" id="74499"/>
    <lineage>
        <taxon>Eukaryota</taxon>
        <taxon>Fungi</taxon>
        <taxon>Dikarya</taxon>
        <taxon>Ascomycota</taxon>
        <taxon>Pezizomycotina</taxon>
        <taxon>Orbiliomycetes</taxon>
        <taxon>Orbiliales</taxon>
        <taxon>Orbiliaceae</taxon>
        <taxon>Drechslerella</taxon>
    </lineage>
</organism>
<sequence length="251" mass="27771">MPLQKGITCNIVADGAALAEHGAKYNEATVMTHVISQDDKNYSIRLNFHDTGAPRHDVEVWADGNKLEYFTLDSPYYESYTARLRVPGEVTGGLKDLDTGERVVQAFFHFARLTMTDDEKDEKIPLGVQKLGTIEVKIWRAKQETSLAFAILPDLPLQSDTIAETLVKGENISHHPGLSSVTPITPPMGLVTTKMDPLDEPWAIFEFKYGSQRAPLKAVLRRSSTYSNKDSSAGVLEIEGVLPKKEIPTSL</sequence>
<feature type="domain" description="DUF7918" evidence="1">
    <location>
        <begin position="6"/>
        <end position="214"/>
    </location>
</feature>
<keyword evidence="3" id="KW-1185">Reference proteome</keyword>
<dbReference type="AlphaFoldDB" id="A0AAD6NH25"/>
<dbReference type="PANTHER" id="PTHR36223">
    <property type="entry name" value="BETA-LACTAMASE-TYPE TRANSPEPTIDASE FOLD DOMAIN CONTAINING PROTEIN"/>
    <property type="match status" value="1"/>
</dbReference>
<name>A0AAD6NH25_DREDA</name>
<evidence type="ECO:0000313" key="3">
    <source>
        <dbReference type="Proteomes" id="UP001221413"/>
    </source>
</evidence>
<proteinExistence type="predicted"/>
<evidence type="ECO:0000313" key="2">
    <source>
        <dbReference type="EMBL" id="KAJ6256328.1"/>
    </source>
</evidence>
<dbReference type="EMBL" id="JAQGDS010000013">
    <property type="protein sequence ID" value="KAJ6256328.1"/>
    <property type="molecule type" value="Genomic_DNA"/>
</dbReference>